<gene>
    <name evidence="5" type="ORF">GPM918_LOCUS15134</name>
    <name evidence="6" type="ORF">SRO942_LOCUS15134</name>
</gene>
<protein>
    <recommendedName>
        <fullName evidence="3">Galectin</fullName>
    </recommendedName>
</protein>
<dbReference type="PANTHER" id="PTHR11346:SF147">
    <property type="entry name" value="GALECTIN"/>
    <property type="match status" value="1"/>
</dbReference>
<dbReference type="InterPro" id="IPR001079">
    <property type="entry name" value="Galectin_CRD"/>
</dbReference>
<evidence type="ECO:0000313" key="5">
    <source>
        <dbReference type="EMBL" id="CAF1028085.1"/>
    </source>
</evidence>
<organism evidence="5 7">
    <name type="scientific">Didymodactylos carnosus</name>
    <dbReference type="NCBI Taxonomy" id="1234261"/>
    <lineage>
        <taxon>Eukaryota</taxon>
        <taxon>Metazoa</taxon>
        <taxon>Spiralia</taxon>
        <taxon>Gnathifera</taxon>
        <taxon>Rotifera</taxon>
        <taxon>Eurotatoria</taxon>
        <taxon>Bdelloidea</taxon>
        <taxon>Philodinida</taxon>
        <taxon>Philodinidae</taxon>
        <taxon>Didymodactylos</taxon>
    </lineage>
</organism>
<comment type="caution">
    <text evidence="5">The sequence shown here is derived from an EMBL/GenBank/DDBJ whole genome shotgun (WGS) entry which is preliminary data.</text>
</comment>
<dbReference type="FunFam" id="2.60.120.200:FF:000124">
    <property type="entry name" value="Galectin-4"/>
    <property type="match status" value="2"/>
</dbReference>
<evidence type="ECO:0000256" key="2">
    <source>
        <dbReference type="ARBA" id="ARBA00022737"/>
    </source>
</evidence>
<proteinExistence type="predicted"/>
<dbReference type="AlphaFoldDB" id="A0A814IU98"/>
<dbReference type="EMBL" id="CAJOBC010003758">
    <property type="protein sequence ID" value="CAF3799101.1"/>
    <property type="molecule type" value="Genomic_DNA"/>
</dbReference>
<dbReference type="CDD" id="cd00070">
    <property type="entry name" value="GLECT"/>
    <property type="match status" value="2"/>
</dbReference>
<dbReference type="PANTHER" id="PTHR11346">
    <property type="entry name" value="GALECTIN"/>
    <property type="match status" value="1"/>
</dbReference>
<sequence length="287" mass="31893">MIGIQQQAQYQQHLNVPYETQINPPISYGTQIHIFGTISPSANRFEVNLANHRGDVVLHVNPRFDQNTIVLTSAPGGNWGQEERQSIPIQRGQQFSMIIMVTAEGFKIALNNQHFADFRHRIGFNAAELVQVKGDVQLNSLQIYPGYGGQGGHGFPLNVPFIQHINMFPGRTIQVDGQSTGQRMEINLLNGSHDGADVALHLNPRFDSREVIRNSCIHGGWASEEKSGGFPFTSGGPFSIQIVCYPQHYQISANGRPFADFQHRAPFQSVQALQIKGDVQLTNVRVL</sequence>
<keyword evidence="2" id="KW-0677">Repeat</keyword>
<feature type="domain" description="Galectin" evidence="4">
    <location>
        <begin position="18"/>
        <end position="144"/>
    </location>
</feature>
<accession>A0A814IU98</accession>
<evidence type="ECO:0000313" key="7">
    <source>
        <dbReference type="Proteomes" id="UP000663829"/>
    </source>
</evidence>
<evidence type="ECO:0000259" key="4">
    <source>
        <dbReference type="PROSITE" id="PS51304"/>
    </source>
</evidence>
<evidence type="ECO:0000256" key="3">
    <source>
        <dbReference type="RuleBase" id="RU102079"/>
    </source>
</evidence>
<dbReference type="Gene3D" id="2.60.120.200">
    <property type="match status" value="2"/>
</dbReference>
<dbReference type="OrthoDB" id="6251307at2759"/>
<dbReference type="SMART" id="SM00276">
    <property type="entry name" value="GLECT"/>
    <property type="match status" value="2"/>
</dbReference>
<evidence type="ECO:0000313" key="6">
    <source>
        <dbReference type="EMBL" id="CAF3799101.1"/>
    </source>
</evidence>
<keyword evidence="7" id="KW-1185">Reference proteome</keyword>
<dbReference type="SUPFAM" id="SSF49899">
    <property type="entry name" value="Concanavalin A-like lectins/glucanases"/>
    <property type="match status" value="2"/>
</dbReference>
<dbReference type="GO" id="GO:0030246">
    <property type="term" value="F:carbohydrate binding"/>
    <property type="evidence" value="ECO:0007669"/>
    <property type="project" value="UniProtKB-UniRule"/>
</dbReference>
<feature type="domain" description="Galectin" evidence="4">
    <location>
        <begin position="159"/>
        <end position="287"/>
    </location>
</feature>
<dbReference type="Proteomes" id="UP000663829">
    <property type="component" value="Unassembled WGS sequence"/>
</dbReference>
<evidence type="ECO:0000256" key="1">
    <source>
        <dbReference type="ARBA" id="ARBA00022734"/>
    </source>
</evidence>
<reference evidence="5" key="1">
    <citation type="submission" date="2021-02" db="EMBL/GenBank/DDBJ databases">
        <authorList>
            <person name="Nowell W R."/>
        </authorList>
    </citation>
    <scope>NUCLEOTIDE SEQUENCE</scope>
</reference>
<name>A0A814IU98_9BILA</name>
<dbReference type="Pfam" id="PF00337">
    <property type="entry name" value="Gal-bind_lectin"/>
    <property type="match status" value="2"/>
</dbReference>
<dbReference type="PROSITE" id="PS51304">
    <property type="entry name" value="GALECTIN"/>
    <property type="match status" value="2"/>
</dbReference>
<dbReference type="EMBL" id="CAJNOQ010003758">
    <property type="protein sequence ID" value="CAF1028085.1"/>
    <property type="molecule type" value="Genomic_DNA"/>
</dbReference>
<dbReference type="InterPro" id="IPR013320">
    <property type="entry name" value="ConA-like_dom_sf"/>
</dbReference>
<dbReference type="Proteomes" id="UP000681722">
    <property type="component" value="Unassembled WGS sequence"/>
</dbReference>
<dbReference type="SMART" id="SM00908">
    <property type="entry name" value="Gal-bind_lectin"/>
    <property type="match status" value="2"/>
</dbReference>
<dbReference type="InterPro" id="IPR044156">
    <property type="entry name" value="Galectin-like"/>
</dbReference>
<keyword evidence="1 3" id="KW-0430">Lectin</keyword>